<dbReference type="AlphaFoldDB" id="A0AAX1NC81"/>
<dbReference type="PROSITE" id="PS50893">
    <property type="entry name" value="ABC_TRANSPORTER_2"/>
    <property type="match status" value="1"/>
</dbReference>
<dbReference type="EMBL" id="CP076132">
    <property type="protein sequence ID" value="QWG03263.1"/>
    <property type="molecule type" value="Genomic_DNA"/>
</dbReference>
<dbReference type="InterPro" id="IPR051782">
    <property type="entry name" value="ABC_Transporter_VariousFunc"/>
</dbReference>
<dbReference type="InterPro" id="IPR003593">
    <property type="entry name" value="AAA+_ATPase"/>
</dbReference>
<dbReference type="CDD" id="cd03230">
    <property type="entry name" value="ABC_DR_subfamily_A"/>
    <property type="match status" value="1"/>
</dbReference>
<dbReference type="InterPro" id="IPR003439">
    <property type="entry name" value="ABC_transporter-like_ATP-bd"/>
</dbReference>
<feature type="domain" description="ABC transporter" evidence="4">
    <location>
        <begin position="2"/>
        <end position="216"/>
    </location>
</feature>
<evidence type="ECO:0000256" key="1">
    <source>
        <dbReference type="ARBA" id="ARBA00022448"/>
    </source>
</evidence>
<dbReference type="Pfam" id="PF00005">
    <property type="entry name" value="ABC_tran"/>
    <property type="match status" value="1"/>
</dbReference>
<dbReference type="KEGG" id="fya:KMW28_06685"/>
<keyword evidence="1" id="KW-0813">Transport</keyword>
<gene>
    <name evidence="5" type="ORF">KMW28_06685</name>
</gene>
<evidence type="ECO:0000256" key="2">
    <source>
        <dbReference type="ARBA" id="ARBA00022741"/>
    </source>
</evidence>
<dbReference type="SUPFAM" id="SSF52540">
    <property type="entry name" value="P-loop containing nucleoside triphosphate hydrolases"/>
    <property type="match status" value="1"/>
</dbReference>
<sequence>MISIQELNISFQKNVVINDLSLTLQEGGIHGLVGLNGAGKTTLLKGIYGLLTFDKGHISWNDQPLTKKSIGYLSTENYFYSHITGKDYLKLFSKDMSRIEELNQLFGIPLNQLIDDYSTGMMKKVALMGVFLKDRPIYILDEPFNGVDLESSRVIHLIIEQLKNKGKTILITSHILESLTSLCDQIHYLENGKIKTSKVKEQFDELEKEVFGEIHLRNEEHIKKLF</sequence>
<dbReference type="Proteomes" id="UP000678679">
    <property type="component" value="Chromosome 1"/>
</dbReference>
<accession>A0AAX1NC81</accession>
<keyword evidence="3 5" id="KW-0067">ATP-binding</keyword>
<evidence type="ECO:0000259" key="4">
    <source>
        <dbReference type="PROSITE" id="PS50893"/>
    </source>
</evidence>
<dbReference type="Gene3D" id="3.40.50.300">
    <property type="entry name" value="P-loop containing nucleotide triphosphate hydrolases"/>
    <property type="match status" value="1"/>
</dbReference>
<evidence type="ECO:0000313" key="5">
    <source>
        <dbReference type="EMBL" id="QWG03263.1"/>
    </source>
</evidence>
<protein>
    <submittedName>
        <fullName evidence="5">ATP-binding cassette domain-containing protein</fullName>
    </submittedName>
</protein>
<dbReference type="GO" id="GO:0016887">
    <property type="term" value="F:ATP hydrolysis activity"/>
    <property type="evidence" value="ECO:0007669"/>
    <property type="project" value="InterPro"/>
</dbReference>
<keyword evidence="2" id="KW-0547">Nucleotide-binding</keyword>
<dbReference type="GO" id="GO:0005524">
    <property type="term" value="F:ATP binding"/>
    <property type="evidence" value="ECO:0007669"/>
    <property type="project" value="UniProtKB-KW"/>
</dbReference>
<proteinExistence type="predicted"/>
<dbReference type="SMART" id="SM00382">
    <property type="entry name" value="AAA"/>
    <property type="match status" value="1"/>
</dbReference>
<dbReference type="RefSeq" id="WP_169664064.1">
    <property type="nucleotide sequence ID" value="NZ_CP076132.1"/>
</dbReference>
<evidence type="ECO:0000256" key="3">
    <source>
        <dbReference type="ARBA" id="ARBA00022840"/>
    </source>
</evidence>
<reference evidence="5 6" key="1">
    <citation type="submission" date="2021-05" db="EMBL/GenBank/DDBJ databases">
        <title>Comparative genomic studies on the polysaccharide-degrading batcterial strains of the Flammeovirga genus.</title>
        <authorList>
            <person name="Zewei F."/>
            <person name="Zheng Z."/>
            <person name="Yu L."/>
            <person name="Ruyue G."/>
            <person name="Yanhong M."/>
            <person name="Yuanyuan C."/>
            <person name="Jingyan G."/>
            <person name="Wenjun H."/>
        </authorList>
    </citation>
    <scope>NUCLEOTIDE SEQUENCE [LARGE SCALE GENOMIC DNA]</scope>
    <source>
        <strain evidence="5 6">NBRC:100898</strain>
    </source>
</reference>
<evidence type="ECO:0000313" key="6">
    <source>
        <dbReference type="Proteomes" id="UP000678679"/>
    </source>
</evidence>
<name>A0AAX1NC81_9BACT</name>
<keyword evidence="6" id="KW-1185">Reference proteome</keyword>
<dbReference type="InterPro" id="IPR027417">
    <property type="entry name" value="P-loop_NTPase"/>
</dbReference>
<dbReference type="PANTHER" id="PTHR42939">
    <property type="entry name" value="ABC TRANSPORTER ATP-BINDING PROTEIN ALBC-RELATED"/>
    <property type="match status" value="1"/>
</dbReference>
<dbReference type="PANTHER" id="PTHR42939:SF1">
    <property type="entry name" value="ABC TRANSPORTER ATP-BINDING PROTEIN ALBC-RELATED"/>
    <property type="match status" value="1"/>
</dbReference>
<organism evidence="5 6">
    <name type="scientific">Flammeovirga yaeyamensis</name>
    <dbReference type="NCBI Taxonomy" id="367791"/>
    <lineage>
        <taxon>Bacteria</taxon>
        <taxon>Pseudomonadati</taxon>
        <taxon>Bacteroidota</taxon>
        <taxon>Cytophagia</taxon>
        <taxon>Cytophagales</taxon>
        <taxon>Flammeovirgaceae</taxon>
        <taxon>Flammeovirga</taxon>
    </lineage>
</organism>